<evidence type="ECO:0000259" key="4">
    <source>
        <dbReference type="PROSITE" id="PS51767"/>
    </source>
</evidence>
<protein>
    <recommendedName>
        <fullName evidence="4">Peptidase A1 domain-containing protein</fullName>
    </recommendedName>
</protein>
<organism evidence="5 6">
    <name type="scientific">Lithohypha guttulata</name>
    <dbReference type="NCBI Taxonomy" id="1690604"/>
    <lineage>
        <taxon>Eukaryota</taxon>
        <taxon>Fungi</taxon>
        <taxon>Dikarya</taxon>
        <taxon>Ascomycota</taxon>
        <taxon>Pezizomycotina</taxon>
        <taxon>Eurotiomycetes</taxon>
        <taxon>Chaetothyriomycetidae</taxon>
        <taxon>Chaetothyriales</taxon>
        <taxon>Trichomeriaceae</taxon>
        <taxon>Lithohypha</taxon>
    </lineage>
</organism>
<dbReference type="Proteomes" id="UP001309876">
    <property type="component" value="Unassembled WGS sequence"/>
</dbReference>
<evidence type="ECO:0000256" key="3">
    <source>
        <dbReference type="SAM" id="SignalP"/>
    </source>
</evidence>
<dbReference type="InterPro" id="IPR033121">
    <property type="entry name" value="PEPTIDASE_A1"/>
</dbReference>
<dbReference type="InterPro" id="IPR001461">
    <property type="entry name" value="Aspartic_peptidase_A1"/>
</dbReference>
<dbReference type="SUPFAM" id="SSF50630">
    <property type="entry name" value="Acid proteases"/>
    <property type="match status" value="1"/>
</dbReference>
<dbReference type="PANTHER" id="PTHR47966:SF47">
    <property type="entry name" value="ENDOPEPTIDASE, PUTATIVE (AFU_ORTHOLOGUE AFUA_3G01220)-RELATED"/>
    <property type="match status" value="1"/>
</dbReference>
<dbReference type="PROSITE" id="PS51767">
    <property type="entry name" value="PEPTIDASE_A1"/>
    <property type="match status" value="1"/>
</dbReference>
<evidence type="ECO:0000313" key="6">
    <source>
        <dbReference type="Proteomes" id="UP001309876"/>
    </source>
</evidence>
<evidence type="ECO:0000256" key="1">
    <source>
        <dbReference type="ARBA" id="ARBA00007447"/>
    </source>
</evidence>
<evidence type="ECO:0000313" key="5">
    <source>
        <dbReference type="EMBL" id="KAK5088314.1"/>
    </source>
</evidence>
<dbReference type="GO" id="GO:0006508">
    <property type="term" value="P:proteolysis"/>
    <property type="evidence" value="ECO:0007669"/>
    <property type="project" value="InterPro"/>
</dbReference>
<sequence>MLLSAAAPILLVLSTCLGLASSIPHRSRNIKSAPSELGQSVDLKVHRTKRTSVSSASRSFRGARQASTAALDDDGITISQPKDLFSIPVTVGSQSFDLLIDIGSADTWVADAFFSCFHHGSIFPQSFCALGGTLNQTSDPTITSITDVNLFARFGLGDFAAGPMARALLSFTSDTTFMQEVGIVSMMEWSNGDNFTSGVLGLAPRNSTSKFPGTDWTNDLHCPLNSSTTIYGYDGEYTCNQMNYDSVSVNLASRLSRPYITLALSRDSSNSSNGGSITFGGLGDTTDARINSTGRFTDVPIEPLASDDTKSIRSYIISVEGVSLPVFTNLSTPTTTSSTRRSTPTDWDHIRKSHHHVPQKRSAGTTFIPMASSPNSTTTNSAGSSQFFLESNLPFLFFPLTLAKSYNNLFTPTPDHYYDISRNHYIYELNCTELSYVPPLAITIAGDSFPINPEDLVIREQVEYYDYESEEYIEEELCYSAVTDSAVMADEVSLYNALGQPFLKNVLMLIDLEDNTVALSSRPYYES</sequence>
<dbReference type="EMBL" id="JAVRRJ010000002">
    <property type="protein sequence ID" value="KAK5088314.1"/>
    <property type="molecule type" value="Genomic_DNA"/>
</dbReference>
<dbReference type="AlphaFoldDB" id="A0AAN7T3G8"/>
<dbReference type="PANTHER" id="PTHR47966">
    <property type="entry name" value="BETA-SITE APP-CLEAVING ENZYME, ISOFORM A-RELATED"/>
    <property type="match status" value="1"/>
</dbReference>
<keyword evidence="3" id="KW-0732">Signal</keyword>
<gene>
    <name evidence="5" type="ORF">LTR05_002531</name>
</gene>
<comment type="similarity">
    <text evidence="1">Belongs to the peptidase A1 family.</text>
</comment>
<feature type="chain" id="PRO_5043052840" description="Peptidase A1 domain-containing protein" evidence="3">
    <location>
        <begin position="23"/>
        <end position="527"/>
    </location>
</feature>
<keyword evidence="6" id="KW-1185">Reference proteome</keyword>
<dbReference type="Gene3D" id="2.40.70.10">
    <property type="entry name" value="Acid Proteases"/>
    <property type="match status" value="2"/>
</dbReference>
<feature type="region of interest" description="Disordered" evidence="2">
    <location>
        <begin position="332"/>
        <end position="355"/>
    </location>
</feature>
<proteinExistence type="inferred from homology"/>
<feature type="compositionally biased region" description="Low complexity" evidence="2">
    <location>
        <begin position="332"/>
        <end position="345"/>
    </location>
</feature>
<dbReference type="Pfam" id="PF00026">
    <property type="entry name" value="Asp"/>
    <property type="match status" value="1"/>
</dbReference>
<feature type="domain" description="Peptidase A1" evidence="4">
    <location>
        <begin position="85"/>
        <end position="520"/>
    </location>
</feature>
<dbReference type="GO" id="GO:0004190">
    <property type="term" value="F:aspartic-type endopeptidase activity"/>
    <property type="evidence" value="ECO:0007669"/>
    <property type="project" value="InterPro"/>
</dbReference>
<dbReference type="InterPro" id="IPR021109">
    <property type="entry name" value="Peptidase_aspartic_dom_sf"/>
</dbReference>
<name>A0AAN7T3G8_9EURO</name>
<comment type="caution">
    <text evidence="5">The sequence shown here is derived from an EMBL/GenBank/DDBJ whole genome shotgun (WGS) entry which is preliminary data.</text>
</comment>
<dbReference type="GO" id="GO:0000324">
    <property type="term" value="C:fungal-type vacuole"/>
    <property type="evidence" value="ECO:0007669"/>
    <property type="project" value="TreeGrafter"/>
</dbReference>
<accession>A0AAN7T3G8</accession>
<reference evidence="5 6" key="1">
    <citation type="submission" date="2023-08" db="EMBL/GenBank/DDBJ databases">
        <title>Black Yeasts Isolated from many extreme environments.</title>
        <authorList>
            <person name="Coleine C."/>
            <person name="Stajich J.E."/>
            <person name="Selbmann L."/>
        </authorList>
    </citation>
    <scope>NUCLEOTIDE SEQUENCE [LARGE SCALE GENOMIC DNA]</scope>
    <source>
        <strain evidence="5 6">CCFEE 5910</strain>
    </source>
</reference>
<evidence type="ECO:0000256" key="2">
    <source>
        <dbReference type="SAM" id="MobiDB-lite"/>
    </source>
</evidence>
<feature type="signal peptide" evidence="3">
    <location>
        <begin position="1"/>
        <end position="22"/>
    </location>
</feature>